<evidence type="ECO:0000256" key="1">
    <source>
        <dbReference type="SAM" id="SignalP"/>
    </source>
</evidence>
<dbReference type="WBParaSite" id="SSTP_0000674900.1">
    <property type="protein sequence ID" value="SSTP_0000674900.1"/>
    <property type="gene ID" value="SSTP_0000674900"/>
</dbReference>
<dbReference type="WBParaSite" id="TCONS_00016958.p1">
    <property type="protein sequence ID" value="TCONS_00016958.p1"/>
    <property type="gene ID" value="XLOC_010970"/>
</dbReference>
<reference evidence="3" key="1">
    <citation type="submission" date="2015-08" db="UniProtKB">
        <authorList>
            <consortium name="WormBaseParasite"/>
        </authorList>
    </citation>
    <scope>IDENTIFICATION</scope>
</reference>
<protein>
    <submittedName>
        <fullName evidence="3 4">Uncharacterized protein</fullName>
    </submittedName>
</protein>
<keyword evidence="1" id="KW-0732">Signal</keyword>
<organism evidence="3">
    <name type="scientific">Strongyloides stercoralis</name>
    <name type="common">Threadworm</name>
    <dbReference type="NCBI Taxonomy" id="6248"/>
    <lineage>
        <taxon>Eukaryota</taxon>
        <taxon>Metazoa</taxon>
        <taxon>Ecdysozoa</taxon>
        <taxon>Nematoda</taxon>
        <taxon>Chromadorea</taxon>
        <taxon>Rhabditida</taxon>
        <taxon>Tylenchina</taxon>
        <taxon>Panagrolaimomorpha</taxon>
        <taxon>Strongyloidoidea</taxon>
        <taxon>Strongyloididae</taxon>
        <taxon>Strongyloides</taxon>
    </lineage>
</organism>
<keyword evidence="2" id="KW-1185">Reference proteome</keyword>
<evidence type="ECO:0000313" key="3">
    <source>
        <dbReference type="WBParaSite" id="SSTP_0000674900.1"/>
    </source>
</evidence>
<dbReference type="Proteomes" id="UP000035681">
    <property type="component" value="Unplaced"/>
</dbReference>
<evidence type="ECO:0000313" key="4">
    <source>
        <dbReference type="WBParaSite" id="TCONS_00016958.p1"/>
    </source>
</evidence>
<feature type="signal peptide" evidence="1">
    <location>
        <begin position="1"/>
        <end position="22"/>
    </location>
</feature>
<proteinExistence type="predicted"/>
<dbReference type="AlphaFoldDB" id="A0A0K0EB78"/>
<name>A0A0K0EB78_STRER</name>
<accession>A0A0K0EB78</accession>
<sequence length="139" mass="16953">MNLIKKFLFIIFIFCLLLNVDTYKFRCKGFFRPKPPCYLRIDLEKTKEFTVVYDSIVFKSRKKYFLELYKSRFQNALFYENLILFGIKVFDPEAIEYICLKLGIKYLYPTHILFFNYKSYGSKKNYKPIKRFSSLRKTM</sequence>
<feature type="chain" id="PRO_5005327791" evidence="1">
    <location>
        <begin position="23"/>
        <end position="139"/>
    </location>
</feature>
<evidence type="ECO:0000313" key="2">
    <source>
        <dbReference type="Proteomes" id="UP000035681"/>
    </source>
</evidence>